<accession>A0A9Q4PA86</accession>
<dbReference type="Gene3D" id="3.90.550.10">
    <property type="entry name" value="Spore Coat Polysaccharide Biosynthesis Protein SpsA, Chain A"/>
    <property type="match status" value="1"/>
</dbReference>
<evidence type="ECO:0000313" key="5">
    <source>
        <dbReference type="EMBL" id="MCZ2688478.1"/>
    </source>
</evidence>
<comment type="caution">
    <text evidence="5">The sequence shown here is derived from an EMBL/GenBank/DDBJ whole genome shotgun (WGS) entry which is preliminary data.</text>
</comment>
<dbReference type="PANTHER" id="PTHR11927:SF9">
    <property type="entry name" value="L-FUCOSYLTRANSFERASE"/>
    <property type="match status" value="1"/>
</dbReference>
<dbReference type="GO" id="GO:0008107">
    <property type="term" value="F:galactoside 2-alpha-L-fucosyltransferase activity"/>
    <property type="evidence" value="ECO:0007669"/>
    <property type="project" value="InterPro"/>
</dbReference>
<proteinExistence type="inferred from homology"/>
<dbReference type="InterPro" id="IPR005076">
    <property type="entry name" value="Glyco_trans_6"/>
</dbReference>
<dbReference type="CDD" id="cd11301">
    <property type="entry name" value="Fut1_Fut2_like"/>
    <property type="match status" value="1"/>
</dbReference>
<sequence length="787" mass="92125">MRISGCTDGLYYKHIYLLYFITLKYSTMKIGIIYIVTGIYVKFWDEFYSSSQQFFCVDADKIYEVFTDSTELISKRLPNVHMHLIEDKGWIVNVSSKSKFICEIQNQLASYDYIFYLNGNFKFISPIYCEEILPQAEHDYLTALSFSHYLTIHPDQYPYDRNENCNAFIPYGQGKYYFQGGFYGGRTQEVLTLSKWCRDAIETDFKKKVIARFHDESYINRYLLTQHPKVLDDKYAFQDIWPYEGEYKAIVLNKGEIIKANDLQDTKQNYVDPSLSFLLNDELKFIPVGIIKLFGGLGNQMFGYAFYIYIRHILTEERKWLIDPISCKRAGNHNGYELPFIFNRISQQLHISDELKNNIQMLRKGLRRSIEEMRASAFQRFEKEEAPITSYAGCWQCATYIEAVKDDIKEDFKFDESKLNERSLKMLDTIRHKSTVSIHIRRNDYLIGNNELLYGGICTQTYYEKAIRQLRGLLEEDPLFIYFTDDPEWVRNNINLDKAYLVDWNRGTDSWQDMCLMAACHHHIIANSSFSWWAAWLGDFPDKKVIAPATWLNGMKTPDILPPEWIKIAITPDNDVLARICNHLILNSSYMKNLGIAYGKMGVVIFFFHYARYTQNLIYENYAGDLFDELYEEIHKGLPFNFSDGLCGIAWSIEYLIHEQFIEGNTDDSLAEIDLRIMQIDPRRFTDYSFETGLEGVACYALSRLLSPRLYDSILPLDSVYLKDLTEACRKIPADQANYSRLFLDYIESRKVNYSFKSVLTQVLNYSEKAFGSDSLTWQTGLTMIMR</sequence>
<name>A0A9Q4PA86_BACFG</name>
<keyword evidence="3" id="KW-0328">Glycosyltransferase</keyword>
<dbReference type="AlphaFoldDB" id="A0A9Q4PA86"/>
<protein>
    <submittedName>
        <fullName evidence="5">Alpha-1,2-fucosyltransferase</fullName>
    </submittedName>
</protein>
<dbReference type="EMBL" id="JAPTZU010000007">
    <property type="protein sequence ID" value="MCZ2688478.1"/>
    <property type="molecule type" value="Genomic_DNA"/>
</dbReference>
<gene>
    <name evidence="5" type="ORF">O1433_13325</name>
</gene>
<evidence type="ECO:0000256" key="2">
    <source>
        <dbReference type="ARBA" id="ARBA00010413"/>
    </source>
</evidence>
<dbReference type="SUPFAM" id="SSF53448">
    <property type="entry name" value="Nucleotide-diphospho-sugar transferases"/>
    <property type="match status" value="1"/>
</dbReference>
<evidence type="ECO:0000256" key="1">
    <source>
        <dbReference type="ARBA" id="ARBA00001936"/>
    </source>
</evidence>
<comment type="similarity">
    <text evidence="2">Belongs to the glycosyltransferase 6 family.</text>
</comment>
<dbReference type="Proteomes" id="UP001079672">
    <property type="component" value="Unassembled WGS sequence"/>
</dbReference>
<evidence type="ECO:0000313" key="6">
    <source>
        <dbReference type="Proteomes" id="UP001079672"/>
    </source>
</evidence>
<dbReference type="Gene3D" id="1.50.10.20">
    <property type="match status" value="1"/>
</dbReference>
<dbReference type="InterPro" id="IPR029044">
    <property type="entry name" value="Nucleotide-diphossugar_trans"/>
</dbReference>
<dbReference type="Pfam" id="PF01531">
    <property type="entry name" value="Glyco_transf_11"/>
    <property type="match status" value="1"/>
</dbReference>
<dbReference type="Pfam" id="PF03414">
    <property type="entry name" value="Glyco_transf_6"/>
    <property type="match status" value="1"/>
</dbReference>
<comment type="cofactor">
    <cofactor evidence="1">
        <name>Mn(2+)</name>
        <dbReference type="ChEBI" id="CHEBI:29035"/>
    </cofactor>
</comment>
<organism evidence="5 6">
    <name type="scientific">Bacteroides fragilis</name>
    <dbReference type="NCBI Taxonomy" id="817"/>
    <lineage>
        <taxon>Bacteria</taxon>
        <taxon>Pseudomonadati</taxon>
        <taxon>Bacteroidota</taxon>
        <taxon>Bacteroidia</taxon>
        <taxon>Bacteroidales</taxon>
        <taxon>Bacteroidaceae</taxon>
        <taxon>Bacteroides</taxon>
    </lineage>
</organism>
<evidence type="ECO:0000256" key="4">
    <source>
        <dbReference type="ARBA" id="ARBA00022679"/>
    </source>
</evidence>
<reference evidence="5" key="1">
    <citation type="submission" date="2022-12" db="EMBL/GenBank/DDBJ databases">
        <title>Development of a Multilocus Sequence Typing Scheme for Bacteroides fragilis Based on Whole Genome Sequencing Data and Clinical Application.</title>
        <authorList>
            <person name="Nielsen F.D."/>
            <person name="Justesen U.S."/>
        </authorList>
    </citation>
    <scope>NUCLEOTIDE SEQUENCE</scope>
    <source>
        <strain evidence="5">BF_AM_ODE_DK_2015_4</strain>
    </source>
</reference>
<keyword evidence="4" id="KW-0808">Transferase</keyword>
<dbReference type="GO" id="GO:0016020">
    <property type="term" value="C:membrane"/>
    <property type="evidence" value="ECO:0007669"/>
    <property type="project" value="InterPro"/>
</dbReference>
<dbReference type="RefSeq" id="WP_269096426.1">
    <property type="nucleotide sequence ID" value="NZ_JAPTZU010000007.1"/>
</dbReference>
<dbReference type="InterPro" id="IPR002516">
    <property type="entry name" value="Glyco_trans_11"/>
</dbReference>
<dbReference type="GO" id="GO:0005975">
    <property type="term" value="P:carbohydrate metabolic process"/>
    <property type="evidence" value="ECO:0007669"/>
    <property type="project" value="InterPro"/>
</dbReference>
<dbReference type="SUPFAM" id="SSF158745">
    <property type="entry name" value="LanC-like"/>
    <property type="match status" value="1"/>
</dbReference>
<evidence type="ECO:0000256" key="3">
    <source>
        <dbReference type="ARBA" id="ARBA00022676"/>
    </source>
</evidence>
<dbReference type="PANTHER" id="PTHR11927">
    <property type="entry name" value="GALACTOSIDE 2-L-FUCOSYLTRANSFERASE"/>
    <property type="match status" value="1"/>
</dbReference>